<feature type="transmembrane region" description="Helical" evidence="6">
    <location>
        <begin position="592"/>
        <end position="615"/>
    </location>
</feature>
<dbReference type="GO" id="GO:0055085">
    <property type="term" value="P:transmembrane transport"/>
    <property type="evidence" value="ECO:0007669"/>
    <property type="project" value="InterPro"/>
</dbReference>
<evidence type="ECO:0000259" key="7">
    <source>
        <dbReference type="Pfam" id="PF03600"/>
    </source>
</evidence>
<feature type="transmembrane region" description="Helical" evidence="6">
    <location>
        <begin position="244"/>
        <end position="260"/>
    </location>
</feature>
<evidence type="ECO:0000256" key="6">
    <source>
        <dbReference type="SAM" id="Phobius"/>
    </source>
</evidence>
<evidence type="ECO:0000256" key="4">
    <source>
        <dbReference type="ARBA" id="ARBA00022989"/>
    </source>
</evidence>
<feature type="transmembrane region" description="Helical" evidence="6">
    <location>
        <begin position="719"/>
        <end position="745"/>
    </location>
</feature>
<keyword evidence="4 6" id="KW-1133">Transmembrane helix</keyword>
<dbReference type="InterPro" id="IPR051475">
    <property type="entry name" value="Diverse_Ion_Transporter"/>
</dbReference>
<feature type="transmembrane region" description="Helical" evidence="6">
    <location>
        <begin position="424"/>
        <end position="443"/>
    </location>
</feature>
<evidence type="ECO:0000256" key="5">
    <source>
        <dbReference type="ARBA" id="ARBA00023136"/>
    </source>
</evidence>
<feature type="transmembrane region" description="Helical" evidence="6">
    <location>
        <begin position="289"/>
        <end position="314"/>
    </location>
</feature>
<dbReference type="PANTHER" id="PTHR43568:SF1">
    <property type="entry name" value="P PROTEIN"/>
    <property type="match status" value="1"/>
</dbReference>
<dbReference type="GO" id="GO:0016020">
    <property type="term" value="C:membrane"/>
    <property type="evidence" value="ECO:0007669"/>
    <property type="project" value="UniProtKB-SubCell"/>
</dbReference>
<dbReference type="AlphaFoldDB" id="A0A1D8RAE9"/>
<feature type="transmembrane region" description="Helical" evidence="6">
    <location>
        <begin position="560"/>
        <end position="580"/>
    </location>
</feature>
<evidence type="ECO:0000256" key="3">
    <source>
        <dbReference type="ARBA" id="ARBA00022692"/>
    </source>
</evidence>
<reference evidence="8" key="1">
    <citation type="journal article" date="2016" name="Mol. Biol. Evol.">
        <title>The Evolution of Silicon Transport in Eukaryotes.</title>
        <authorList>
            <person name="Marron A.O."/>
            <person name="Ratcliffe S."/>
            <person name="Wheeler G.L."/>
            <person name="Goldstein R.E."/>
            <person name="King N."/>
            <person name="Not F."/>
            <person name="de Vargas C."/>
            <person name="Richter D.J."/>
        </authorList>
    </citation>
    <scope>NUCLEOTIDE SEQUENCE</scope>
    <source>
        <strain evidence="8">ATCC 50111</strain>
    </source>
</reference>
<feature type="transmembrane region" description="Helical" evidence="6">
    <location>
        <begin position="635"/>
        <end position="666"/>
    </location>
</feature>
<proteinExistence type="evidence at transcript level"/>
<dbReference type="InterPro" id="IPR004680">
    <property type="entry name" value="Cit_transptr-like_dom"/>
</dbReference>
<evidence type="ECO:0000313" key="8">
    <source>
        <dbReference type="EMBL" id="AOW69278.1"/>
    </source>
</evidence>
<protein>
    <submittedName>
        <fullName evidence="8">Pink-eyed dilution-like 2</fullName>
    </submittedName>
</protein>
<keyword evidence="3 6" id="KW-0812">Transmembrane</keyword>
<evidence type="ECO:0000256" key="1">
    <source>
        <dbReference type="ARBA" id="ARBA00004141"/>
    </source>
</evidence>
<dbReference type="PANTHER" id="PTHR43568">
    <property type="entry name" value="P PROTEIN"/>
    <property type="match status" value="1"/>
</dbReference>
<accession>A0A1D8RAE9</accession>
<feature type="transmembrane region" description="Helical" evidence="6">
    <location>
        <begin position="533"/>
        <end position="554"/>
    </location>
</feature>
<feature type="domain" description="Citrate transporter-like" evidence="7">
    <location>
        <begin position="255"/>
        <end position="685"/>
    </location>
</feature>
<sequence length="748" mass="82185">MSKDGSEEERASLLKGPSVIIGGGTSSRPGSGMAMTDAYGYNPGVFKDVTYDDNEFETETSTFKRVLGKLKYAAKKVWGRKLRTIVLFIMLVVPAVVFAMEEERGGAGHGGGGLSETYVPIGSAKPYEYRLGSSFKFKYMEAEVYYNPGTLLADDLECKDAAAHCPSLNFTLVDEFDEILLTWTIDGSPSSAGVGPTYHHIFKGEKVLSNCVLFIEMVADGVGDDPVAISFEAHGVDEAVDNEVIFGALILLFVYFLIITELIHRTLAAMLGSFITLGVLSALNKRPALSVIIMWIDFETIMLLFGMMIIVGVLAETGAFEYAAVKAYKISKGKVWPLLTMLVMFSAVVSAFLDNVTTILLLTPVTIRMCNVIGLDPIPILLAEVIFSNIGGTATAVGDPPNVIIVSSKWNEVADQEDIDFVELTSHLFVGIVFVTAAAYLQLRFMYRNTIFNNPDSPRVAELKREINIWSKTLRSQGHGGTRPEEKAFIEQLQAKIDELYKDIELAESSDQESWEETVREMEMDAQIKDFDLFYNTMLVLFVVILLFFLHSLPSLHLDLGWIAILGAISLLLISGIQNIEELMMKVEWATLLFFAALFVLIEGLAELGLIGFIGDNTSKLIKDFPEEHRNGLSIVLILWVSAIASSFIDNIPFTTAMIPVIKAIASDPEVNIPMRPLVWALAFGACLGGNGTLIGASANVVMVGLAEQEGITITFNRFFVLGFPMMLGTTTVAMVYLLICHVAFEWH</sequence>
<keyword evidence="2" id="KW-0813">Transport</keyword>
<organism evidence="8">
    <name type="scientific">Diaphanoeca grandis</name>
    <dbReference type="NCBI Taxonomy" id="28014"/>
    <lineage>
        <taxon>Eukaryota</taxon>
        <taxon>Choanoflagellata</taxon>
        <taxon>Acanthoecida</taxon>
        <taxon>Stephanoecidae</taxon>
        <taxon>Diaphanoeca</taxon>
    </lineage>
</organism>
<feature type="transmembrane region" description="Helical" evidence="6">
    <location>
        <begin position="678"/>
        <end position="699"/>
    </location>
</feature>
<dbReference type="CDD" id="cd01116">
    <property type="entry name" value="P_permease"/>
    <property type="match status" value="1"/>
</dbReference>
<comment type="subcellular location">
    <subcellularLocation>
        <location evidence="1">Membrane</location>
        <topology evidence="1">Multi-pass membrane protein</topology>
    </subcellularLocation>
</comment>
<dbReference type="Pfam" id="PF03600">
    <property type="entry name" value="CitMHS"/>
    <property type="match status" value="1"/>
</dbReference>
<feature type="transmembrane region" description="Helical" evidence="6">
    <location>
        <begin position="335"/>
        <end position="353"/>
    </location>
</feature>
<keyword evidence="5 6" id="KW-0472">Membrane</keyword>
<feature type="transmembrane region" description="Helical" evidence="6">
    <location>
        <begin position="267"/>
        <end position="283"/>
    </location>
</feature>
<evidence type="ECO:0000256" key="2">
    <source>
        <dbReference type="ARBA" id="ARBA00022448"/>
    </source>
</evidence>
<name>A0A1D8RAE9_9EUKA</name>
<feature type="transmembrane region" description="Helical" evidence="6">
    <location>
        <begin position="82"/>
        <end position="100"/>
    </location>
</feature>
<dbReference type="EMBL" id="KU821751">
    <property type="protein sequence ID" value="AOW69278.1"/>
    <property type="molecule type" value="mRNA"/>
</dbReference>